<feature type="transmembrane region" description="Helical" evidence="1">
    <location>
        <begin position="54"/>
        <end position="78"/>
    </location>
</feature>
<protein>
    <submittedName>
        <fullName evidence="2">Uncharacterized protein</fullName>
    </submittedName>
</protein>
<dbReference type="EMBL" id="JABFUD020000003">
    <property type="protein sequence ID" value="KAI5082353.1"/>
    <property type="molecule type" value="Genomic_DNA"/>
</dbReference>
<keyword evidence="1" id="KW-0812">Transmembrane</keyword>
<keyword evidence="1" id="KW-0472">Membrane</keyword>
<keyword evidence="3" id="KW-1185">Reference proteome</keyword>
<proteinExistence type="predicted"/>
<evidence type="ECO:0000256" key="1">
    <source>
        <dbReference type="SAM" id="Phobius"/>
    </source>
</evidence>
<sequence>MRPKAQISPFTCSLQARVFLSYLRSAHFTLGLFFAGYSTEELGSYRDLQRFQNIYFILGFNWSVVYFLHGSFATLILFGSAVRVQDFGDLGSVSAGQVNSPYLE</sequence>
<keyword evidence="1" id="KW-1133">Transmembrane helix</keyword>
<reference evidence="2" key="1">
    <citation type="submission" date="2021-01" db="EMBL/GenBank/DDBJ databases">
        <title>Adiantum capillus-veneris genome.</title>
        <authorList>
            <person name="Fang Y."/>
            <person name="Liao Q."/>
        </authorList>
    </citation>
    <scope>NUCLEOTIDE SEQUENCE</scope>
    <source>
        <strain evidence="2">H3</strain>
        <tissue evidence="2">Leaf</tissue>
    </source>
</reference>
<accession>A0A9D4VB20</accession>
<name>A0A9D4VB20_ADICA</name>
<evidence type="ECO:0000313" key="3">
    <source>
        <dbReference type="Proteomes" id="UP000886520"/>
    </source>
</evidence>
<feature type="transmembrane region" description="Helical" evidence="1">
    <location>
        <begin position="21"/>
        <end position="39"/>
    </location>
</feature>
<gene>
    <name evidence="2" type="ORF">GOP47_0002096</name>
</gene>
<comment type="caution">
    <text evidence="2">The sequence shown here is derived from an EMBL/GenBank/DDBJ whole genome shotgun (WGS) entry which is preliminary data.</text>
</comment>
<organism evidence="2 3">
    <name type="scientific">Adiantum capillus-veneris</name>
    <name type="common">Maidenhair fern</name>
    <dbReference type="NCBI Taxonomy" id="13818"/>
    <lineage>
        <taxon>Eukaryota</taxon>
        <taxon>Viridiplantae</taxon>
        <taxon>Streptophyta</taxon>
        <taxon>Embryophyta</taxon>
        <taxon>Tracheophyta</taxon>
        <taxon>Polypodiopsida</taxon>
        <taxon>Polypodiidae</taxon>
        <taxon>Polypodiales</taxon>
        <taxon>Pteridineae</taxon>
        <taxon>Pteridaceae</taxon>
        <taxon>Vittarioideae</taxon>
        <taxon>Adiantum</taxon>
    </lineage>
</organism>
<dbReference type="AlphaFoldDB" id="A0A9D4VB20"/>
<evidence type="ECO:0000313" key="2">
    <source>
        <dbReference type="EMBL" id="KAI5082353.1"/>
    </source>
</evidence>
<dbReference type="Proteomes" id="UP000886520">
    <property type="component" value="Chromosome 2"/>
</dbReference>